<dbReference type="HOGENOM" id="CLU_073597_0_0_9"/>
<dbReference type="OrthoDB" id="86031at2"/>
<evidence type="ECO:0000259" key="1">
    <source>
        <dbReference type="Pfam" id="PF13280"/>
    </source>
</evidence>
<organism evidence="3 4">
    <name type="scientific">Carnobacterium maltaromaticum LMA28</name>
    <dbReference type="NCBI Taxonomy" id="1234679"/>
    <lineage>
        <taxon>Bacteria</taxon>
        <taxon>Bacillati</taxon>
        <taxon>Bacillota</taxon>
        <taxon>Bacilli</taxon>
        <taxon>Lactobacillales</taxon>
        <taxon>Carnobacteriaceae</taxon>
        <taxon>Carnobacterium</taxon>
    </lineage>
</organism>
<dbReference type="InterPro" id="IPR057727">
    <property type="entry name" value="WCX_dom"/>
</dbReference>
<dbReference type="STRING" id="1234679.BN424_75"/>
<gene>
    <name evidence="3" type="ORF">BN424_75</name>
</gene>
<dbReference type="PANTHER" id="PTHR34580">
    <property type="match status" value="1"/>
</dbReference>
<proteinExistence type="predicted"/>
<name>K8ECV5_CARML</name>
<keyword evidence="4" id="KW-1185">Reference proteome</keyword>
<dbReference type="Pfam" id="PF25583">
    <property type="entry name" value="WCX"/>
    <property type="match status" value="1"/>
</dbReference>
<accession>K8ECV5</accession>
<protein>
    <submittedName>
        <fullName evidence="3">Uncharacterized protein</fullName>
    </submittedName>
</protein>
<dbReference type="Proteomes" id="UP000000212">
    <property type="component" value="Chromosome"/>
</dbReference>
<sequence>MSSNERIIEILFKLVTNETINISELSSLYCVNTRTIQRDISTIKNLANSFHFTFNYDELGKTYSLSKPEQLIFEDTLAISKILLASRALPADEMKKILTNLILLNNEHDVSSIKRSIKNELTFYHPLTHNQQLLQLIKEMDKYILEKKLLDVKYKKNTDSIIHRTVLPVSIFFSEYYFYAICYEPKKDRYINLRIDRFINIEPTNQKMSIPYKERLEEKELREKMLFMYSGQKATFTFRFYGVIEAALDKFPNSKVTKIYDDSSVLIEATAYDTGTIMWLLSQGSNAKVLSPSSLVDKMIGEIKKMNNMYE</sequence>
<dbReference type="InterPro" id="IPR026881">
    <property type="entry name" value="WYL_dom"/>
</dbReference>
<evidence type="ECO:0000259" key="2">
    <source>
        <dbReference type="Pfam" id="PF25583"/>
    </source>
</evidence>
<feature type="domain" description="WYL" evidence="1">
    <location>
        <begin position="139"/>
        <end position="202"/>
    </location>
</feature>
<feature type="domain" description="WCX" evidence="2">
    <location>
        <begin position="250"/>
        <end position="306"/>
    </location>
</feature>
<dbReference type="EMBL" id="HE999757">
    <property type="protein sequence ID" value="CCO09558.2"/>
    <property type="molecule type" value="Genomic_DNA"/>
</dbReference>
<reference evidence="4" key="1">
    <citation type="journal article" date="2013" name="Genome Announc.">
        <title>Complete Chromosome Sequence of Carnobacterium maltaromaticum LMA 28.</title>
        <authorList>
            <person name="Cailliez-Grimal C."/>
            <person name="Chaillou S."/>
            <person name="Anba-Mondoloni J."/>
            <person name="Loux V."/>
            <person name="Afzal M.I."/>
            <person name="Rahman A."/>
            <person name="Kergourlay G."/>
            <person name="Champomier-Verges M.C."/>
            <person name="Zagorec M."/>
            <person name="Dalgaard P."/>
            <person name="Leisner J.J."/>
            <person name="Prevost H."/>
            <person name="Revol-Junelles A.M."/>
            <person name="Borges F."/>
        </authorList>
    </citation>
    <scope>NUCLEOTIDE SEQUENCE</scope>
    <source>
        <strain evidence="4">LMA28</strain>
    </source>
</reference>
<dbReference type="InterPro" id="IPR051534">
    <property type="entry name" value="CBASS_pafABC_assoc_protein"/>
</dbReference>
<dbReference type="KEGG" id="cml:BN424_75"/>
<dbReference type="eggNOG" id="COG2378">
    <property type="taxonomic scope" value="Bacteria"/>
</dbReference>
<dbReference type="PROSITE" id="PS52050">
    <property type="entry name" value="WYL"/>
    <property type="match status" value="1"/>
</dbReference>
<dbReference type="RefSeq" id="WP_015075135.1">
    <property type="nucleotide sequence ID" value="NC_019425.2"/>
</dbReference>
<evidence type="ECO:0000313" key="3">
    <source>
        <dbReference type="EMBL" id="CCO09558.2"/>
    </source>
</evidence>
<dbReference type="AlphaFoldDB" id="K8ECV5"/>
<dbReference type="PANTHER" id="PTHR34580:SF1">
    <property type="entry name" value="PROTEIN PAFC"/>
    <property type="match status" value="1"/>
</dbReference>
<dbReference type="Pfam" id="PF13280">
    <property type="entry name" value="WYL"/>
    <property type="match status" value="1"/>
</dbReference>
<evidence type="ECO:0000313" key="4">
    <source>
        <dbReference type="Proteomes" id="UP000000212"/>
    </source>
</evidence>